<gene>
    <name evidence="10" type="ORF">D3P08_00980</name>
</gene>
<dbReference type="InterPro" id="IPR029787">
    <property type="entry name" value="Nucleotide_cyclase"/>
</dbReference>
<dbReference type="NCBIfam" id="TIGR00254">
    <property type="entry name" value="GGDEF"/>
    <property type="match status" value="1"/>
</dbReference>
<dbReference type="RefSeq" id="WP_119597561.1">
    <property type="nucleotide sequence ID" value="NZ_QXQA01000001.1"/>
</dbReference>
<keyword evidence="4 7" id="KW-1133">Transmembrane helix</keyword>
<feature type="coiled-coil region" evidence="6">
    <location>
        <begin position="335"/>
        <end position="362"/>
    </location>
</feature>
<dbReference type="Gene3D" id="6.10.340.10">
    <property type="match status" value="1"/>
</dbReference>
<dbReference type="PROSITE" id="PS50885">
    <property type="entry name" value="HAMP"/>
    <property type="match status" value="1"/>
</dbReference>
<evidence type="ECO:0000256" key="2">
    <source>
        <dbReference type="ARBA" id="ARBA00022475"/>
    </source>
</evidence>
<dbReference type="GO" id="GO:0005886">
    <property type="term" value="C:plasma membrane"/>
    <property type="evidence" value="ECO:0007669"/>
    <property type="project" value="UniProtKB-SubCell"/>
</dbReference>
<evidence type="ECO:0000259" key="9">
    <source>
        <dbReference type="PROSITE" id="PS50887"/>
    </source>
</evidence>
<evidence type="ECO:0000256" key="6">
    <source>
        <dbReference type="SAM" id="Coils"/>
    </source>
</evidence>
<keyword evidence="11" id="KW-1185">Reference proteome</keyword>
<accession>A0A3A1VKM3</accession>
<evidence type="ECO:0000256" key="1">
    <source>
        <dbReference type="ARBA" id="ARBA00004651"/>
    </source>
</evidence>
<dbReference type="InterPro" id="IPR052163">
    <property type="entry name" value="DGC-Regulatory_Protein"/>
</dbReference>
<dbReference type="InterPro" id="IPR043128">
    <property type="entry name" value="Rev_trsase/Diguanyl_cyclase"/>
</dbReference>
<dbReference type="Pfam" id="PF02743">
    <property type="entry name" value="dCache_1"/>
    <property type="match status" value="1"/>
</dbReference>
<dbReference type="Gene3D" id="3.30.450.20">
    <property type="entry name" value="PAS domain"/>
    <property type="match status" value="1"/>
</dbReference>
<feature type="domain" description="GGDEF" evidence="9">
    <location>
        <begin position="393"/>
        <end position="528"/>
    </location>
</feature>
<evidence type="ECO:0000256" key="3">
    <source>
        <dbReference type="ARBA" id="ARBA00022692"/>
    </source>
</evidence>
<feature type="transmembrane region" description="Helical" evidence="7">
    <location>
        <begin position="278"/>
        <end position="301"/>
    </location>
</feature>
<evidence type="ECO:0000313" key="11">
    <source>
        <dbReference type="Proteomes" id="UP000266482"/>
    </source>
</evidence>
<keyword evidence="2" id="KW-1003">Cell membrane</keyword>
<evidence type="ECO:0000256" key="4">
    <source>
        <dbReference type="ARBA" id="ARBA00022989"/>
    </source>
</evidence>
<comment type="subcellular location">
    <subcellularLocation>
        <location evidence="1">Cell membrane</location>
        <topology evidence="1">Multi-pass membrane protein</topology>
    </subcellularLocation>
</comment>
<dbReference type="SMART" id="SM00267">
    <property type="entry name" value="GGDEF"/>
    <property type="match status" value="1"/>
</dbReference>
<dbReference type="InterPro" id="IPR000160">
    <property type="entry name" value="GGDEF_dom"/>
</dbReference>
<dbReference type="AlphaFoldDB" id="A0A3A1VKM3"/>
<dbReference type="Pfam" id="PF00990">
    <property type="entry name" value="GGDEF"/>
    <property type="match status" value="1"/>
</dbReference>
<sequence>MLIVIVVISMSVTVSGRTSAALKNEIGGSLSALASQMSDKLEHYMWSRYNEVLLLSKLDAVKEPEQQEKGHELLQELNRNIPSFSWVGIADTEGKVVASTGNILLGESIAERPVFKEALKEPFIGDVHDAVLLAKLLPNPSGEPLKLVDISTPLYDGQGKFSGVLAAHLSWKWSEEIRAAVFDSLQEEKTSQIEAFVISGRDHAVLLGPNEWVGQSLTLEGAEENSEDRAWEVQTWPDGKRYLTGFASGAGYQNYPGLDWRIIIRQPVDVAFSPVKQLVFDIAVLGIILMPVFAWIGWMLAGRVSKPLSRIAAAADRLRFGEKAEIPLTKGIKDIEMLSSSLRGLIRELSETESELVQMEDRAHHDRLTGLLNRASLETRGKKAREQAVQREGGLAFFYLDLDGFKGVNDTYGHAAGDEVLRETARRLTNCVREQGDVFRMGGDEFVIILSLSSSGARQEAQEAASRLLESLRQPYVLGAEKVDISCSIGGAMWPRDGEDTELLLKRADEALYLSKSKGKNQFAFFVAGNE</sequence>
<dbReference type="CDD" id="cd01949">
    <property type="entry name" value="GGDEF"/>
    <property type="match status" value="1"/>
</dbReference>
<evidence type="ECO:0000313" key="10">
    <source>
        <dbReference type="EMBL" id="RIX60186.1"/>
    </source>
</evidence>
<dbReference type="Proteomes" id="UP000266482">
    <property type="component" value="Unassembled WGS sequence"/>
</dbReference>
<keyword evidence="5 7" id="KW-0472">Membrane</keyword>
<dbReference type="PANTHER" id="PTHR46663">
    <property type="entry name" value="DIGUANYLATE CYCLASE DGCT-RELATED"/>
    <property type="match status" value="1"/>
</dbReference>
<evidence type="ECO:0000256" key="7">
    <source>
        <dbReference type="SAM" id="Phobius"/>
    </source>
</evidence>
<name>A0A3A1VKM3_9BACL</name>
<dbReference type="Gene3D" id="3.30.70.270">
    <property type="match status" value="1"/>
</dbReference>
<protein>
    <submittedName>
        <fullName evidence="10">Sensor domain-containing diguanylate cyclase</fullName>
    </submittedName>
</protein>
<dbReference type="EMBL" id="QXQA01000001">
    <property type="protein sequence ID" value="RIX60186.1"/>
    <property type="molecule type" value="Genomic_DNA"/>
</dbReference>
<comment type="caution">
    <text evidence="10">The sequence shown here is derived from an EMBL/GenBank/DDBJ whole genome shotgun (WGS) entry which is preliminary data.</text>
</comment>
<reference evidence="10 11" key="1">
    <citation type="submission" date="2018-09" db="EMBL/GenBank/DDBJ databases">
        <title>Paenibacillus aracenensis nov. sp. isolated from a cave in southern Spain.</title>
        <authorList>
            <person name="Jurado V."/>
            <person name="Gutierrez-Patricio S."/>
            <person name="Gonzalez-Pimentel J.L."/>
            <person name="Miller A.Z."/>
            <person name="Laiz L."/>
            <person name="Saiz-Jimenez C."/>
        </authorList>
    </citation>
    <scope>NUCLEOTIDE SEQUENCE [LARGE SCALE GENOMIC DNA]</scope>
    <source>
        <strain evidence="10 11">DSM 22867</strain>
    </source>
</reference>
<evidence type="ECO:0000259" key="8">
    <source>
        <dbReference type="PROSITE" id="PS50885"/>
    </source>
</evidence>
<dbReference type="FunFam" id="3.30.70.270:FF:000001">
    <property type="entry name" value="Diguanylate cyclase domain protein"/>
    <property type="match status" value="1"/>
</dbReference>
<dbReference type="InterPro" id="IPR003660">
    <property type="entry name" value="HAMP_dom"/>
</dbReference>
<dbReference type="PANTHER" id="PTHR46663:SF2">
    <property type="entry name" value="GGDEF DOMAIN-CONTAINING PROTEIN"/>
    <property type="match status" value="1"/>
</dbReference>
<proteinExistence type="predicted"/>
<dbReference type="GO" id="GO:0007165">
    <property type="term" value="P:signal transduction"/>
    <property type="evidence" value="ECO:0007669"/>
    <property type="project" value="InterPro"/>
</dbReference>
<keyword evidence="3 7" id="KW-0812">Transmembrane</keyword>
<dbReference type="SUPFAM" id="SSF55073">
    <property type="entry name" value="Nucleotide cyclase"/>
    <property type="match status" value="1"/>
</dbReference>
<feature type="domain" description="HAMP" evidence="8">
    <location>
        <begin position="302"/>
        <end position="354"/>
    </location>
</feature>
<organism evidence="10 11">
    <name type="scientific">Paenibacillus nanensis</name>
    <dbReference type="NCBI Taxonomy" id="393251"/>
    <lineage>
        <taxon>Bacteria</taxon>
        <taxon>Bacillati</taxon>
        <taxon>Bacillota</taxon>
        <taxon>Bacilli</taxon>
        <taxon>Bacillales</taxon>
        <taxon>Paenibacillaceae</taxon>
        <taxon>Paenibacillus</taxon>
    </lineage>
</organism>
<dbReference type="InterPro" id="IPR033479">
    <property type="entry name" value="dCache_1"/>
</dbReference>
<dbReference type="CDD" id="cd12914">
    <property type="entry name" value="PDC1_DGC_like"/>
    <property type="match status" value="1"/>
</dbReference>
<evidence type="ECO:0000256" key="5">
    <source>
        <dbReference type="ARBA" id="ARBA00023136"/>
    </source>
</evidence>
<dbReference type="PROSITE" id="PS50887">
    <property type="entry name" value="GGDEF"/>
    <property type="match status" value="1"/>
</dbReference>
<keyword evidence="6" id="KW-0175">Coiled coil</keyword>